<dbReference type="GO" id="GO:0003723">
    <property type="term" value="F:RNA binding"/>
    <property type="evidence" value="ECO:0007669"/>
    <property type="project" value="UniProtKB-UniRule"/>
</dbReference>
<dbReference type="SUPFAM" id="SSF54928">
    <property type="entry name" value="RNA-binding domain, RBD"/>
    <property type="match status" value="3"/>
</dbReference>
<dbReference type="VEuPathDB" id="FungiDB:H310_13934"/>
<sequence>MSVNQVLVPIEFHTRAMMLTLLWRCALPAASTTLAHANRPVTFACAETVRFAARQFSSNYGSPSETHSKSSIVWVGGLPYSATASDMMQHFGEFGTIKRIQMQANAIGSPKGSCLITFSSPAEAAAALAMDRHTIGSRWMAVKLHRQKNSVENAPVIKPSSTIWIGGLPFKTSDADIHERFGSFGSISNVRFTERYDGKPTGMCYVTYSAPEAAEAAAASMNKATFGSRYVHVKLHFDQGTIKPPRKADDQVKTVRQDQVNRVYFGNIPFTTTETELAETFASCGDLKDVLIYRDKNHRSRGHGYVQFKDAGSAAAAVRDLHGTIVGGREMSVEVPKAMRAAVAAVATSTTVRVTNLPVDLENDTLRSMFDHCGAISHLRRASDNQSALLVFDSPEGAQEAQGLAGADIEGRVIHVQLTEEKDE</sequence>
<dbReference type="RefSeq" id="XP_008879819.1">
    <property type="nucleotide sequence ID" value="XM_008881597.1"/>
</dbReference>
<evidence type="ECO:0000313" key="5">
    <source>
        <dbReference type="EMBL" id="ETV91551.1"/>
    </source>
</evidence>
<accession>A0A024TD87</accession>
<dbReference type="PANTHER" id="PTHR48033">
    <property type="entry name" value="RNA-BINDING (RRM/RBD/RNP MOTIFS) FAMILY PROTEIN"/>
    <property type="match status" value="1"/>
</dbReference>
<dbReference type="GO" id="GO:0010468">
    <property type="term" value="P:regulation of gene expression"/>
    <property type="evidence" value="ECO:0007669"/>
    <property type="project" value="TreeGrafter"/>
</dbReference>
<dbReference type="GeneID" id="20090984"/>
<evidence type="ECO:0000259" key="4">
    <source>
        <dbReference type="PROSITE" id="PS50102"/>
    </source>
</evidence>
<dbReference type="eggNOG" id="KOG0123">
    <property type="taxonomic scope" value="Eukaryota"/>
</dbReference>
<feature type="domain" description="RRM" evidence="4">
    <location>
        <begin position="261"/>
        <end position="338"/>
    </location>
</feature>
<dbReference type="OrthoDB" id="439808at2759"/>
<protein>
    <recommendedName>
        <fullName evidence="4">RRM domain-containing protein</fullName>
    </recommendedName>
</protein>
<dbReference type="STRING" id="157072.A0A024TD87"/>
<reference evidence="5" key="1">
    <citation type="submission" date="2013-12" db="EMBL/GenBank/DDBJ databases">
        <title>The Genome Sequence of Aphanomyces invadans NJM9701.</title>
        <authorList>
            <consortium name="The Broad Institute Genomics Platform"/>
            <person name="Russ C."/>
            <person name="Tyler B."/>
            <person name="van West P."/>
            <person name="Dieguez-Uribeondo J."/>
            <person name="Young S.K."/>
            <person name="Zeng Q."/>
            <person name="Gargeya S."/>
            <person name="Fitzgerald M."/>
            <person name="Abouelleil A."/>
            <person name="Alvarado L."/>
            <person name="Chapman S.B."/>
            <person name="Gainer-Dewar J."/>
            <person name="Goldberg J."/>
            <person name="Griggs A."/>
            <person name="Gujja S."/>
            <person name="Hansen M."/>
            <person name="Howarth C."/>
            <person name="Imamovic A."/>
            <person name="Ireland A."/>
            <person name="Larimer J."/>
            <person name="McCowan C."/>
            <person name="Murphy C."/>
            <person name="Pearson M."/>
            <person name="Poon T.W."/>
            <person name="Priest M."/>
            <person name="Roberts A."/>
            <person name="Saif S."/>
            <person name="Shea T."/>
            <person name="Sykes S."/>
            <person name="Wortman J."/>
            <person name="Nusbaum C."/>
            <person name="Birren B."/>
        </authorList>
    </citation>
    <scope>NUCLEOTIDE SEQUENCE [LARGE SCALE GENOMIC DNA]</scope>
    <source>
        <strain evidence="5">NJM9701</strain>
    </source>
</reference>
<gene>
    <name evidence="5" type="ORF">H310_13934</name>
</gene>
<dbReference type="GO" id="GO:0005654">
    <property type="term" value="C:nucleoplasm"/>
    <property type="evidence" value="ECO:0007669"/>
    <property type="project" value="TreeGrafter"/>
</dbReference>
<dbReference type="Gene3D" id="3.30.70.330">
    <property type="match status" value="4"/>
</dbReference>
<dbReference type="PANTHER" id="PTHR48033:SF10">
    <property type="entry name" value="RNA-BINDING PROTEIN SQUID"/>
    <property type="match status" value="1"/>
</dbReference>
<dbReference type="PROSITE" id="PS50102">
    <property type="entry name" value="RRM"/>
    <property type="match status" value="4"/>
</dbReference>
<dbReference type="SMART" id="SM00360">
    <property type="entry name" value="RRM"/>
    <property type="match status" value="4"/>
</dbReference>
<dbReference type="EMBL" id="KI914009">
    <property type="protein sequence ID" value="ETV91551.1"/>
    <property type="molecule type" value="Genomic_DNA"/>
</dbReference>
<dbReference type="AlphaFoldDB" id="A0A024TD87"/>
<evidence type="ECO:0000256" key="2">
    <source>
        <dbReference type="ARBA" id="ARBA00023242"/>
    </source>
</evidence>
<organism evidence="5">
    <name type="scientific">Aphanomyces invadans</name>
    <dbReference type="NCBI Taxonomy" id="157072"/>
    <lineage>
        <taxon>Eukaryota</taxon>
        <taxon>Sar</taxon>
        <taxon>Stramenopiles</taxon>
        <taxon>Oomycota</taxon>
        <taxon>Saprolegniomycetes</taxon>
        <taxon>Saprolegniales</taxon>
        <taxon>Verrucalvaceae</taxon>
        <taxon>Aphanomyces</taxon>
    </lineage>
</organism>
<feature type="domain" description="RRM" evidence="4">
    <location>
        <begin position="71"/>
        <end position="147"/>
    </location>
</feature>
<evidence type="ECO:0000256" key="1">
    <source>
        <dbReference type="ARBA" id="ARBA00004123"/>
    </source>
</evidence>
<dbReference type="InterPro" id="IPR000504">
    <property type="entry name" value="RRM_dom"/>
</dbReference>
<evidence type="ECO:0000256" key="3">
    <source>
        <dbReference type="PROSITE-ProRule" id="PRU00176"/>
    </source>
</evidence>
<dbReference type="InterPro" id="IPR012677">
    <property type="entry name" value="Nucleotide-bd_a/b_plait_sf"/>
</dbReference>
<name>A0A024TD87_9STRA</name>
<feature type="domain" description="RRM" evidence="4">
    <location>
        <begin position="350"/>
        <end position="421"/>
    </location>
</feature>
<keyword evidence="3" id="KW-0694">RNA-binding</keyword>
<dbReference type="InterPro" id="IPR035979">
    <property type="entry name" value="RBD_domain_sf"/>
</dbReference>
<feature type="domain" description="RRM" evidence="4">
    <location>
        <begin position="161"/>
        <end position="238"/>
    </location>
</feature>
<dbReference type="GO" id="GO:0000785">
    <property type="term" value="C:chromatin"/>
    <property type="evidence" value="ECO:0007669"/>
    <property type="project" value="TreeGrafter"/>
</dbReference>
<dbReference type="Pfam" id="PF00076">
    <property type="entry name" value="RRM_1"/>
    <property type="match status" value="4"/>
</dbReference>
<dbReference type="CDD" id="cd00590">
    <property type="entry name" value="RRM_SF"/>
    <property type="match status" value="3"/>
</dbReference>
<keyword evidence="2" id="KW-0539">Nucleus</keyword>
<proteinExistence type="predicted"/>
<comment type="subcellular location">
    <subcellularLocation>
        <location evidence="1">Nucleus</location>
    </subcellularLocation>
</comment>